<dbReference type="RefSeq" id="XP_062707802.1">
    <property type="nucleotide sequence ID" value="XM_062851818.1"/>
</dbReference>
<dbReference type="RefSeq" id="XP_062707804.1">
    <property type="nucleotide sequence ID" value="XM_062851820.1"/>
</dbReference>
<reference evidence="5" key="1">
    <citation type="journal article" date="2015" name="Proc. Natl. Acad. Sci. U.S.A.">
        <title>Genome sequence of the Asian Tiger mosquito, Aedes albopictus, reveals insights into its biology, genetics, and evolution.</title>
        <authorList>
            <person name="Chen X.G."/>
            <person name="Jiang X."/>
            <person name="Gu J."/>
            <person name="Xu M."/>
            <person name="Wu Y."/>
            <person name="Deng Y."/>
            <person name="Zhang C."/>
            <person name="Bonizzoni M."/>
            <person name="Dermauw W."/>
            <person name="Vontas J."/>
            <person name="Armbruster P."/>
            <person name="Huang X."/>
            <person name="Yang Y."/>
            <person name="Zhang H."/>
            <person name="He W."/>
            <person name="Peng H."/>
            <person name="Liu Y."/>
            <person name="Wu K."/>
            <person name="Chen J."/>
            <person name="Lirakis M."/>
            <person name="Topalis P."/>
            <person name="Van Leeuwen T."/>
            <person name="Hall A.B."/>
            <person name="Jiang X."/>
            <person name="Thorpe C."/>
            <person name="Mueller R.L."/>
            <person name="Sun C."/>
            <person name="Waterhouse R.M."/>
            <person name="Yan G."/>
            <person name="Tu Z.J."/>
            <person name="Fang X."/>
            <person name="James A.A."/>
        </authorList>
    </citation>
    <scope>NUCLEOTIDE SEQUENCE [LARGE SCALE GENOMIC DNA]</scope>
    <source>
        <strain evidence="5">Foshan</strain>
    </source>
</reference>
<protein>
    <recommendedName>
        <fullName evidence="6">GIY-YIG domain-containing protein</fullName>
    </recommendedName>
</protein>
<evidence type="ECO:0000313" key="5">
    <source>
        <dbReference type="Proteomes" id="UP000069940"/>
    </source>
</evidence>
<dbReference type="Proteomes" id="UP000069940">
    <property type="component" value="Unassembled WGS sequence"/>
</dbReference>
<feature type="domain" description="Helix-turn-helix" evidence="3">
    <location>
        <begin position="64"/>
        <end position="121"/>
    </location>
</feature>
<dbReference type="PANTHER" id="PTHR21301">
    <property type="entry name" value="REVERSE TRANSCRIPTASE"/>
    <property type="match status" value="1"/>
</dbReference>
<accession>A0ABM1ZUM5</accession>
<feature type="region of interest" description="Disordered" evidence="1">
    <location>
        <begin position="314"/>
        <end position="342"/>
    </location>
</feature>
<evidence type="ECO:0008006" key="6">
    <source>
        <dbReference type="Google" id="ProtNLM"/>
    </source>
</evidence>
<dbReference type="EnsemblMetazoa" id="AALFPA23_021804.R32287">
    <property type="protein sequence ID" value="AALFPA23_021804.P32287"/>
    <property type="gene ID" value="AALFPA23_021804"/>
</dbReference>
<evidence type="ECO:0000313" key="4">
    <source>
        <dbReference type="EnsemblMetazoa" id="AALFPA23_021804.P32288"/>
    </source>
</evidence>
<evidence type="ECO:0000259" key="2">
    <source>
        <dbReference type="Pfam" id="PF01541"/>
    </source>
</evidence>
<evidence type="ECO:0000259" key="3">
    <source>
        <dbReference type="Pfam" id="PF26215"/>
    </source>
</evidence>
<dbReference type="EnsemblMetazoa" id="AALFPA23_021804.R32288">
    <property type="protein sequence ID" value="AALFPA23_021804.P32288"/>
    <property type="gene ID" value="AALFPA23_021804"/>
</dbReference>
<organism evidence="4 5">
    <name type="scientific">Aedes albopictus</name>
    <name type="common">Asian tiger mosquito</name>
    <name type="synonym">Stegomyia albopicta</name>
    <dbReference type="NCBI Taxonomy" id="7160"/>
    <lineage>
        <taxon>Eukaryota</taxon>
        <taxon>Metazoa</taxon>
        <taxon>Ecdysozoa</taxon>
        <taxon>Arthropoda</taxon>
        <taxon>Hexapoda</taxon>
        <taxon>Insecta</taxon>
        <taxon>Pterygota</taxon>
        <taxon>Neoptera</taxon>
        <taxon>Endopterygota</taxon>
        <taxon>Diptera</taxon>
        <taxon>Nematocera</taxon>
        <taxon>Culicoidea</taxon>
        <taxon>Culicidae</taxon>
        <taxon>Culicinae</taxon>
        <taxon>Aedini</taxon>
        <taxon>Aedes</taxon>
        <taxon>Stegomyia</taxon>
    </lineage>
</organism>
<dbReference type="InterPro" id="IPR000305">
    <property type="entry name" value="GIY-YIG_endonuc"/>
</dbReference>
<feature type="compositionally biased region" description="Polar residues" evidence="1">
    <location>
        <begin position="326"/>
        <end position="342"/>
    </location>
</feature>
<proteinExistence type="predicted"/>
<keyword evidence="5" id="KW-1185">Reference proteome</keyword>
<evidence type="ECO:0000256" key="1">
    <source>
        <dbReference type="SAM" id="MobiDB-lite"/>
    </source>
</evidence>
<dbReference type="EnsemblMetazoa" id="AALFPA23_021804.R32286">
    <property type="protein sequence ID" value="AALFPA23_021804.P32286"/>
    <property type="gene ID" value="AALFPA23_021804"/>
</dbReference>
<dbReference type="RefSeq" id="XP_062707803.1">
    <property type="nucleotide sequence ID" value="XM_062851819.1"/>
</dbReference>
<dbReference type="InterPro" id="IPR058912">
    <property type="entry name" value="HTH_animal"/>
</dbReference>
<reference evidence="4" key="2">
    <citation type="submission" date="2025-05" db="UniProtKB">
        <authorList>
            <consortium name="EnsemblMetazoa"/>
        </authorList>
    </citation>
    <scope>IDENTIFICATION</scope>
    <source>
        <strain evidence="4">Foshan</strain>
    </source>
</reference>
<dbReference type="Pfam" id="PF26215">
    <property type="entry name" value="HTH_animal"/>
    <property type="match status" value="1"/>
</dbReference>
<feature type="domain" description="GIY-YIG" evidence="2">
    <location>
        <begin position="190"/>
        <end position="227"/>
    </location>
</feature>
<dbReference type="Pfam" id="PF01541">
    <property type="entry name" value="GIY-YIG"/>
    <property type="match status" value="1"/>
</dbReference>
<sequence length="342" mass="39271">MTLLLSIGDTGSFAVLFNQQNENITFTCETEHEEKLPYLDLLIVRMDDGSIKTDWYSKPMASGRLLNFHSFHPLDQKLAVATSFIDRVRSLTTIKNEAEQNKTIKEILRRNDYPSHLINRLLQHPLKLSQHETPTQYRSIINVPGLSQHIKRILRENFPLVGIACRNEHTVSCLYKTAKDPVSPMDKSNVIYRINCQDCQCCYVGMTTNTLRTRMYGHNTHINTLRRLLDDGEHYSDNRVQHLKEKTALMEHSISEEHWFDVNNPKIIDNSHKPQSLPTLEMCHIRSTPHTVNRRTDTEGLSVVYSYLLSSIQQIQTHKPPPRPSSGEQPENSATTTNTSPS</sequence>
<dbReference type="PANTHER" id="PTHR21301:SF10">
    <property type="entry name" value="REVERSE TRANSCRIPTASE DOMAIN-CONTAINING PROTEIN"/>
    <property type="match status" value="1"/>
</dbReference>
<name>A0ABM1ZUM5_AEDAL</name>
<dbReference type="GeneID" id="134288095"/>